<sequence length="148" mass="15820">MAESQPKEKRRKIGEGPGRLIVSLYAVFTVAAGSRSLYQLIAQFHQAPLAYVLSAVAAVVYAFITVALVRGGESARRLAMVCCAVELAGVLAVGTLTIADTSAFPDQTVWSYYGMGYLFIPLVLPVTGMLWLRKAAPQRVSTAGQPQA</sequence>
<keyword evidence="1" id="KW-1133">Transmembrane helix</keyword>
<proteinExistence type="predicted"/>
<gene>
    <name evidence="2" type="ORF">P2L57_27320</name>
</gene>
<evidence type="ECO:0008006" key="4">
    <source>
        <dbReference type="Google" id="ProtNLM"/>
    </source>
</evidence>
<feature type="transmembrane region" description="Helical" evidence="1">
    <location>
        <begin position="20"/>
        <end position="38"/>
    </location>
</feature>
<organism evidence="2 3">
    <name type="scientific">Streptantibioticus ferralitis</name>
    <dbReference type="NCBI Taxonomy" id="236510"/>
    <lineage>
        <taxon>Bacteria</taxon>
        <taxon>Bacillati</taxon>
        <taxon>Actinomycetota</taxon>
        <taxon>Actinomycetes</taxon>
        <taxon>Kitasatosporales</taxon>
        <taxon>Streptomycetaceae</taxon>
        <taxon>Streptantibioticus</taxon>
    </lineage>
</organism>
<dbReference type="EMBL" id="JARHTQ010000021">
    <property type="protein sequence ID" value="MDF2259284.1"/>
    <property type="molecule type" value="Genomic_DNA"/>
</dbReference>
<evidence type="ECO:0000256" key="1">
    <source>
        <dbReference type="SAM" id="Phobius"/>
    </source>
</evidence>
<comment type="caution">
    <text evidence="2">The sequence shown here is derived from an EMBL/GenBank/DDBJ whole genome shotgun (WGS) entry which is preliminary data.</text>
</comment>
<feature type="transmembrane region" description="Helical" evidence="1">
    <location>
        <begin position="110"/>
        <end position="132"/>
    </location>
</feature>
<reference evidence="2 3" key="1">
    <citation type="submission" date="2023-03" db="EMBL/GenBank/DDBJ databases">
        <title>Draft genome sequence of type strain Streptomyces ferralitis JCM 14344.</title>
        <authorList>
            <person name="Klaysubun C."/>
            <person name="Duangmal K."/>
        </authorList>
    </citation>
    <scope>NUCLEOTIDE SEQUENCE [LARGE SCALE GENOMIC DNA]</scope>
    <source>
        <strain evidence="2 3">JCM 14344</strain>
    </source>
</reference>
<keyword evidence="1" id="KW-0812">Transmembrane</keyword>
<keyword evidence="3" id="KW-1185">Reference proteome</keyword>
<feature type="transmembrane region" description="Helical" evidence="1">
    <location>
        <begin position="50"/>
        <end position="69"/>
    </location>
</feature>
<name>A0ABT5Z6C0_9ACTN</name>
<dbReference type="Proteomes" id="UP001220022">
    <property type="component" value="Unassembled WGS sequence"/>
</dbReference>
<feature type="transmembrane region" description="Helical" evidence="1">
    <location>
        <begin position="78"/>
        <end position="98"/>
    </location>
</feature>
<accession>A0ABT5Z6C0</accession>
<keyword evidence="1" id="KW-0472">Membrane</keyword>
<evidence type="ECO:0000313" key="3">
    <source>
        <dbReference type="Proteomes" id="UP001220022"/>
    </source>
</evidence>
<protein>
    <recommendedName>
        <fullName evidence="4">Integral membrane protein</fullName>
    </recommendedName>
</protein>
<dbReference type="RefSeq" id="WP_275818744.1">
    <property type="nucleotide sequence ID" value="NZ_BAAANM010000013.1"/>
</dbReference>
<evidence type="ECO:0000313" key="2">
    <source>
        <dbReference type="EMBL" id="MDF2259284.1"/>
    </source>
</evidence>